<gene>
    <name evidence="3" type="ORF">TRFO_15574</name>
</gene>
<keyword evidence="1" id="KW-1133">Transmembrane helix</keyword>
<dbReference type="OrthoDB" id="96314at2759"/>
<evidence type="ECO:0000259" key="2">
    <source>
        <dbReference type="Pfam" id="PF00884"/>
    </source>
</evidence>
<dbReference type="InterPro" id="IPR052701">
    <property type="entry name" value="GAG_Ulvan_Degrading_Sulfatases"/>
</dbReference>
<dbReference type="InterPro" id="IPR000917">
    <property type="entry name" value="Sulfatase_N"/>
</dbReference>
<dbReference type="PANTHER" id="PTHR43751:SF3">
    <property type="entry name" value="SULFATASE N-TERMINAL DOMAIN-CONTAINING PROTEIN"/>
    <property type="match status" value="1"/>
</dbReference>
<dbReference type="EMBL" id="MLAK01000422">
    <property type="protein sequence ID" value="OHT14067.1"/>
    <property type="molecule type" value="Genomic_DNA"/>
</dbReference>
<feature type="domain" description="Sulfatase N-terminal" evidence="2">
    <location>
        <begin position="403"/>
        <end position="687"/>
    </location>
</feature>
<dbReference type="VEuPathDB" id="TrichDB:TRFO_15574"/>
<protein>
    <recommendedName>
        <fullName evidence="2">Sulfatase N-terminal domain-containing protein</fullName>
    </recommendedName>
</protein>
<dbReference type="Pfam" id="PF00884">
    <property type="entry name" value="Sulfatase"/>
    <property type="match status" value="1"/>
</dbReference>
<sequence length="981" mass="114131">MKLLPGPYLMSILVYVPMALLIMCKCAFNTTSKLTLLGERWKVFPELLIQASDVSFFACIHFWLHQLFEKKLKMPTLPLNIWFYSLYFLFFGFSVYDFENTRHNMQSIMYSTLKAYIASIGGYKFTAPLHMVIGEPGQSDSFMNIVYTTIFDAPLFWVFFIVFMTAYFIFCLVLLIKFKDLFIAACKPKIKDFMNESDDDKEDSLDSYGSKEDTNLKCGCYNFKKRKHYMWTPKNEYNNLLFDTYHALGVFYMIFTIIYLSFPMREKLANLTMFPYSFNLIVSMTHFEKELYPTLTPKMNEIIRSYLPKGRYWIDNRKDPVYPMVHGDIKAFCAYNPKDLQCVKEKFQKIESPTNHSKPPNIAFLVYESFTPLTYLISDSFIDEHIELNPQDQKYYITDTPYYSSETLPYLAEYAKQGITFSGMSALGLPTFSGWHALVTGLIPSQTYMNIIDAYKAHVDDTPSYFRDDGYRTFLIHTAKLGFDGTSSWAFRKSAEEEAQTILKCTEGFGDMINDPIELKLMNGKMPKMKSCSKEEVEKMSKKLLNFPKWFDYIATYFPDENQSQLLNLSRKSLKKCMWQSDRITSNQFQLHWKQQKDFLKRSGQADRPIFGMYNNIEPHIPYHGYDIEEQYDYIDKSISRMSDEHKKRRFLRVNKYTDQHFIHRTIEFLKKEDPNTIVLITGDHGTRDIPIRSKNSRVTKKAVFSGDCVYNPSGVDSFFVTTGTIIYLGDDENIKKALGLDSLKGKTLKLATDHNDLTYTLMDVIAKVQGKSVAPTNKLGRNLVEFTKDIQDIFNKSDSNGANEVLKYINDMKWQSVSFLSHQMEYRKGTEFLRAHPGSIKGAHYYDIGSFPTCVKKDNDPEKEIGGDNAKRMFFEMFDYLNVNNYLLYHNRVYNYKFRDTKCIEKGECQLPDKLSDLYIDDRGFFIAVIGFPVICTAVFSIMSVLILYCIQYEKAKITKIAKNNEEDVYVGLLVETKIA</sequence>
<dbReference type="GeneID" id="94833172"/>
<reference evidence="3" key="1">
    <citation type="submission" date="2016-10" db="EMBL/GenBank/DDBJ databases">
        <authorList>
            <person name="Benchimol M."/>
            <person name="Almeida L.G."/>
            <person name="Vasconcelos A.T."/>
            <person name="Perreira-Neves A."/>
            <person name="Rosa I.A."/>
            <person name="Tasca T."/>
            <person name="Bogo M.R."/>
            <person name="de Souza W."/>
        </authorList>
    </citation>
    <scope>NUCLEOTIDE SEQUENCE [LARGE SCALE GENOMIC DNA]</scope>
    <source>
        <strain evidence="3">K</strain>
    </source>
</reference>
<dbReference type="RefSeq" id="XP_068367203.1">
    <property type="nucleotide sequence ID" value="XM_068498468.1"/>
</dbReference>
<feature type="transmembrane region" description="Helical" evidence="1">
    <location>
        <begin position="154"/>
        <end position="176"/>
    </location>
</feature>
<name>A0A1J4KS26_9EUKA</name>
<keyword evidence="1" id="KW-0472">Membrane</keyword>
<feature type="transmembrane region" description="Helical" evidence="1">
    <location>
        <begin position="116"/>
        <end position="134"/>
    </location>
</feature>
<evidence type="ECO:0000256" key="1">
    <source>
        <dbReference type="SAM" id="Phobius"/>
    </source>
</evidence>
<dbReference type="InterPro" id="IPR017850">
    <property type="entry name" value="Alkaline_phosphatase_core_sf"/>
</dbReference>
<keyword evidence="1" id="KW-0812">Transmembrane</keyword>
<feature type="transmembrane region" description="Helical" evidence="1">
    <location>
        <begin position="240"/>
        <end position="262"/>
    </location>
</feature>
<dbReference type="Gene3D" id="3.40.720.10">
    <property type="entry name" value="Alkaline Phosphatase, subunit A"/>
    <property type="match status" value="1"/>
</dbReference>
<evidence type="ECO:0000313" key="3">
    <source>
        <dbReference type="EMBL" id="OHT14067.1"/>
    </source>
</evidence>
<feature type="transmembrane region" description="Helical" evidence="1">
    <location>
        <begin position="12"/>
        <end position="31"/>
    </location>
</feature>
<dbReference type="PANTHER" id="PTHR43751">
    <property type="entry name" value="SULFATASE"/>
    <property type="match status" value="1"/>
</dbReference>
<accession>A0A1J4KS26</accession>
<dbReference type="SUPFAM" id="SSF53649">
    <property type="entry name" value="Alkaline phosphatase-like"/>
    <property type="match status" value="1"/>
</dbReference>
<organism evidence="3 4">
    <name type="scientific">Tritrichomonas foetus</name>
    <dbReference type="NCBI Taxonomy" id="1144522"/>
    <lineage>
        <taxon>Eukaryota</taxon>
        <taxon>Metamonada</taxon>
        <taxon>Parabasalia</taxon>
        <taxon>Tritrichomonadida</taxon>
        <taxon>Tritrichomonadidae</taxon>
        <taxon>Tritrichomonas</taxon>
    </lineage>
</organism>
<feature type="transmembrane region" description="Helical" evidence="1">
    <location>
        <begin position="43"/>
        <end position="64"/>
    </location>
</feature>
<feature type="transmembrane region" description="Helical" evidence="1">
    <location>
        <begin position="926"/>
        <end position="952"/>
    </location>
</feature>
<comment type="caution">
    <text evidence="3">The sequence shown here is derived from an EMBL/GenBank/DDBJ whole genome shotgun (WGS) entry which is preliminary data.</text>
</comment>
<feature type="transmembrane region" description="Helical" evidence="1">
    <location>
        <begin position="76"/>
        <end position="96"/>
    </location>
</feature>
<evidence type="ECO:0000313" key="4">
    <source>
        <dbReference type="Proteomes" id="UP000179807"/>
    </source>
</evidence>
<dbReference type="AlphaFoldDB" id="A0A1J4KS26"/>
<dbReference type="Proteomes" id="UP000179807">
    <property type="component" value="Unassembled WGS sequence"/>
</dbReference>
<keyword evidence="4" id="KW-1185">Reference proteome</keyword>
<proteinExistence type="predicted"/>